<dbReference type="EMBL" id="MCGO01000006">
    <property type="protein sequence ID" value="ORY51073.1"/>
    <property type="molecule type" value="Genomic_DNA"/>
</dbReference>
<evidence type="ECO:0000313" key="2">
    <source>
        <dbReference type="EMBL" id="ORY51073.1"/>
    </source>
</evidence>
<sequence length="193" mass="22369">MGIVNREHALTYSGEDWADIKELRWSCMKLNCPECINLTDHKTITDHCKYKYLLQTEGHAYSGRLKYLLNCKSVVIADKLEWDQHFHHLLDYDPASPQQNMVLVPSPFKENLPRNAWDDLRNRYLTPAANACYWRYLVKRYAETMQFEVDLQLRELIPGQKRVGAAGTGMAAPYESFVFMGTTDGCLLDCLNR</sequence>
<feature type="domain" description="Glycosyl transferase CAP10" evidence="1">
    <location>
        <begin position="39"/>
        <end position="90"/>
    </location>
</feature>
<gene>
    <name evidence="2" type="ORF">BCR33DRAFT_712993</name>
</gene>
<dbReference type="InterPro" id="IPR051091">
    <property type="entry name" value="O-Glucosyltr/Glycosyltrsf_90"/>
</dbReference>
<dbReference type="OrthoDB" id="202415at2759"/>
<dbReference type="InterPro" id="IPR006598">
    <property type="entry name" value="CAP10"/>
</dbReference>
<protein>
    <recommendedName>
        <fullName evidence="1">Glycosyl transferase CAP10 domain-containing protein</fullName>
    </recommendedName>
</protein>
<dbReference type="PANTHER" id="PTHR12203:SF107">
    <property type="entry name" value="GLYCOSYL TRANSFERASE CAP10 DOMAIN-CONTAINING PROTEIN"/>
    <property type="match status" value="1"/>
</dbReference>
<keyword evidence="3" id="KW-1185">Reference proteome</keyword>
<dbReference type="AlphaFoldDB" id="A0A1Y2CVM7"/>
<comment type="caution">
    <text evidence="2">The sequence shown here is derived from an EMBL/GenBank/DDBJ whole genome shotgun (WGS) entry which is preliminary data.</text>
</comment>
<organism evidence="2 3">
    <name type="scientific">Rhizoclosmatium globosum</name>
    <dbReference type="NCBI Taxonomy" id="329046"/>
    <lineage>
        <taxon>Eukaryota</taxon>
        <taxon>Fungi</taxon>
        <taxon>Fungi incertae sedis</taxon>
        <taxon>Chytridiomycota</taxon>
        <taxon>Chytridiomycota incertae sedis</taxon>
        <taxon>Chytridiomycetes</taxon>
        <taxon>Chytridiales</taxon>
        <taxon>Chytriomycetaceae</taxon>
        <taxon>Rhizoclosmatium</taxon>
    </lineage>
</organism>
<accession>A0A1Y2CVM7</accession>
<proteinExistence type="predicted"/>
<reference evidence="2 3" key="1">
    <citation type="submission" date="2016-07" db="EMBL/GenBank/DDBJ databases">
        <title>Pervasive Adenine N6-methylation of Active Genes in Fungi.</title>
        <authorList>
            <consortium name="DOE Joint Genome Institute"/>
            <person name="Mondo S.J."/>
            <person name="Dannebaum R.O."/>
            <person name="Kuo R.C."/>
            <person name="Labutti K."/>
            <person name="Haridas S."/>
            <person name="Kuo A."/>
            <person name="Salamov A."/>
            <person name="Ahrendt S.R."/>
            <person name="Lipzen A."/>
            <person name="Sullivan W."/>
            <person name="Andreopoulos W.B."/>
            <person name="Clum A."/>
            <person name="Lindquist E."/>
            <person name="Daum C."/>
            <person name="Ramamoorthy G.K."/>
            <person name="Gryganskyi A."/>
            <person name="Culley D."/>
            <person name="Magnuson J.K."/>
            <person name="James T.Y."/>
            <person name="O'Malley M.A."/>
            <person name="Stajich J.E."/>
            <person name="Spatafora J.W."/>
            <person name="Visel A."/>
            <person name="Grigoriev I.V."/>
        </authorList>
    </citation>
    <scope>NUCLEOTIDE SEQUENCE [LARGE SCALE GENOMIC DNA]</scope>
    <source>
        <strain evidence="2 3">JEL800</strain>
    </source>
</reference>
<evidence type="ECO:0000259" key="1">
    <source>
        <dbReference type="Pfam" id="PF05686"/>
    </source>
</evidence>
<dbReference type="PANTHER" id="PTHR12203">
    <property type="entry name" value="KDEL LYS-ASP-GLU-LEU CONTAINING - RELATED"/>
    <property type="match status" value="1"/>
</dbReference>
<evidence type="ECO:0000313" key="3">
    <source>
        <dbReference type="Proteomes" id="UP000193642"/>
    </source>
</evidence>
<dbReference type="Pfam" id="PF05686">
    <property type="entry name" value="Glyco_transf_90"/>
    <property type="match status" value="1"/>
</dbReference>
<name>A0A1Y2CVM7_9FUNG</name>
<dbReference type="Proteomes" id="UP000193642">
    <property type="component" value="Unassembled WGS sequence"/>
</dbReference>